<gene>
    <name evidence="2" type="primary">ykgB_1</name>
    <name evidence="2" type="ORF">NCTC11661_00168</name>
</gene>
<keyword evidence="1" id="KW-0472">Membrane</keyword>
<evidence type="ECO:0000313" key="2">
    <source>
        <dbReference type="EMBL" id="SSZ46524.1"/>
    </source>
</evidence>
<sequence length="152" mass="17191">MLKQKATENLPIFKIGYCVSLFGAVLILLWIGIFKFTPSEAKAIEDLVAHHPLTFWVYDFFSLQAVSNVIGLIEIGTALGLVASIWIVPLRRYMAWAMILTFLITLSYLFTTPKMWRVVDGIPVTDFFILKDLLLLGFGIMLLGNTTHNKTH</sequence>
<dbReference type="PANTHER" id="PTHR40106">
    <property type="entry name" value="INNER MEMBRANE PROTEIN RCLC"/>
    <property type="match status" value="1"/>
</dbReference>
<dbReference type="PIRSF" id="PIRSF028065">
    <property type="entry name" value="UCP028065"/>
    <property type="match status" value="1"/>
</dbReference>
<dbReference type="Pfam" id="PF04224">
    <property type="entry name" value="DUF417"/>
    <property type="match status" value="1"/>
</dbReference>
<proteinExistence type="predicted"/>
<dbReference type="GO" id="GO:0005886">
    <property type="term" value="C:plasma membrane"/>
    <property type="evidence" value="ECO:0007669"/>
    <property type="project" value="TreeGrafter"/>
</dbReference>
<dbReference type="Proteomes" id="UP000255515">
    <property type="component" value="Unassembled WGS sequence"/>
</dbReference>
<dbReference type="AlphaFoldDB" id="A0A376BYI0"/>
<dbReference type="PANTHER" id="PTHR40106:SF1">
    <property type="entry name" value="INNER MEMBRANE PROTEIN RCLC"/>
    <property type="match status" value="1"/>
</dbReference>
<dbReference type="EMBL" id="UFTJ01000001">
    <property type="protein sequence ID" value="SSZ46524.1"/>
    <property type="molecule type" value="Genomic_DNA"/>
</dbReference>
<feature type="transmembrane region" description="Helical" evidence="1">
    <location>
        <begin position="65"/>
        <end position="86"/>
    </location>
</feature>
<dbReference type="InterPro" id="IPR016865">
    <property type="entry name" value="RclC"/>
</dbReference>
<keyword evidence="1" id="KW-1133">Transmembrane helix</keyword>
<reference evidence="2 3" key="1">
    <citation type="submission" date="2018-06" db="EMBL/GenBank/DDBJ databases">
        <authorList>
            <consortium name="Pathogen Informatics"/>
            <person name="Doyle S."/>
        </authorList>
    </citation>
    <scope>NUCLEOTIDE SEQUENCE [LARGE SCALE GENOMIC DNA]</scope>
    <source>
        <strain evidence="2 3">NCTC11661</strain>
    </source>
</reference>
<dbReference type="RefSeq" id="WP_002687345.1">
    <property type="nucleotide sequence ID" value="NZ_UFTJ01000001.1"/>
</dbReference>
<organism evidence="2 3">
    <name type="scientific">Bergeyella zoohelcum</name>
    <dbReference type="NCBI Taxonomy" id="1015"/>
    <lineage>
        <taxon>Bacteria</taxon>
        <taxon>Pseudomonadati</taxon>
        <taxon>Bacteroidota</taxon>
        <taxon>Flavobacteriia</taxon>
        <taxon>Flavobacteriales</taxon>
        <taxon>Weeksellaceae</taxon>
        <taxon>Bergeyella</taxon>
    </lineage>
</organism>
<evidence type="ECO:0000256" key="1">
    <source>
        <dbReference type="SAM" id="Phobius"/>
    </source>
</evidence>
<feature type="transmembrane region" description="Helical" evidence="1">
    <location>
        <begin position="12"/>
        <end position="33"/>
    </location>
</feature>
<keyword evidence="1" id="KW-0812">Transmembrane</keyword>
<evidence type="ECO:0000313" key="3">
    <source>
        <dbReference type="Proteomes" id="UP000255515"/>
    </source>
</evidence>
<dbReference type="GO" id="GO:1901530">
    <property type="term" value="P:response to hypochlorite"/>
    <property type="evidence" value="ECO:0007669"/>
    <property type="project" value="TreeGrafter"/>
</dbReference>
<feature type="transmembrane region" description="Helical" evidence="1">
    <location>
        <begin position="93"/>
        <end position="110"/>
    </location>
</feature>
<name>A0A376BYI0_9FLAO</name>
<accession>A0A376BYI0</accession>
<protein>
    <submittedName>
        <fullName evidence="2">Inner membrane protein ykgB</fullName>
    </submittedName>
</protein>
<dbReference type="InterPro" id="IPR007339">
    <property type="entry name" value="RclC-like"/>
</dbReference>
<feature type="transmembrane region" description="Helical" evidence="1">
    <location>
        <begin position="122"/>
        <end position="143"/>
    </location>
</feature>